<feature type="region of interest" description="Disordered" evidence="1">
    <location>
        <begin position="17"/>
        <end position="37"/>
    </location>
</feature>
<gene>
    <name evidence="2" type="ORF">HAX54_045609</name>
</gene>
<keyword evidence="3" id="KW-1185">Reference proteome</keyword>
<accession>A0ABS8WG00</accession>
<proteinExistence type="predicted"/>
<protein>
    <submittedName>
        <fullName evidence="2">Uncharacterized protein</fullName>
    </submittedName>
</protein>
<comment type="caution">
    <text evidence="2">The sequence shown here is derived from an EMBL/GenBank/DDBJ whole genome shotgun (WGS) entry which is preliminary data.</text>
</comment>
<evidence type="ECO:0000313" key="3">
    <source>
        <dbReference type="Proteomes" id="UP000823775"/>
    </source>
</evidence>
<dbReference type="Proteomes" id="UP000823775">
    <property type="component" value="Unassembled WGS sequence"/>
</dbReference>
<sequence length="60" mass="6752">VGDIFMVNVEQGVGKGDEHAIAASSKRKKAKSTWMKQYSYSTKSRKWVRKSHPKDDSPSP</sequence>
<organism evidence="2 3">
    <name type="scientific">Datura stramonium</name>
    <name type="common">Jimsonweed</name>
    <name type="synonym">Common thornapple</name>
    <dbReference type="NCBI Taxonomy" id="4076"/>
    <lineage>
        <taxon>Eukaryota</taxon>
        <taxon>Viridiplantae</taxon>
        <taxon>Streptophyta</taxon>
        <taxon>Embryophyta</taxon>
        <taxon>Tracheophyta</taxon>
        <taxon>Spermatophyta</taxon>
        <taxon>Magnoliopsida</taxon>
        <taxon>eudicotyledons</taxon>
        <taxon>Gunneridae</taxon>
        <taxon>Pentapetalae</taxon>
        <taxon>asterids</taxon>
        <taxon>lamiids</taxon>
        <taxon>Solanales</taxon>
        <taxon>Solanaceae</taxon>
        <taxon>Solanoideae</taxon>
        <taxon>Datureae</taxon>
        <taxon>Datura</taxon>
    </lineage>
</organism>
<evidence type="ECO:0000313" key="2">
    <source>
        <dbReference type="EMBL" id="MCE3049731.1"/>
    </source>
</evidence>
<name>A0ABS8WG00_DATST</name>
<feature type="non-terminal residue" evidence="2">
    <location>
        <position position="1"/>
    </location>
</feature>
<dbReference type="EMBL" id="JACEIK010007094">
    <property type="protein sequence ID" value="MCE3049731.1"/>
    <property type="molecule type" value="Genomic_DNA"/>
</dbReference>
<reference evidence="2 3" key="1">
    <citation type="journal article" date="2021" name="BMC Genomics">
        <title>Datura genome reveals duplications of psychoactive alkaloid biosynthetic genes and high mutation rate following tissue culture.</title>
        <authorList>
            <person name="Rajewski A."/>
            <person name="Carter-House D."/>
            <person name="Stajich J."/>
            <person name="Litt A."/>
        </authorList>
    </citation>
    <scope>NUCLEOTIDE SEQUENCE [LARGE SCALE GENOMIC DNA]</scope>
    <source>
        <strain evidence="2">AR-01</strain>
    </source>
</reference>
<evidence type="ECO:0000256" key="1">
    <source>
        <dbReference type="SAM" id="MobiDB-lite"/>
    </source>
</evidence>